<dbReference type="Proteomes" id="UP001056035">
    <property type="component" value="Chromosome"/>
</dbReference>
<sequence length="353" mass="37456">MASVAPGAPVPDPGAYGPDGRSPWLDVDWRLHQRWVNVAGEPVNVVDLGPGAPVPGPFAVEKRPPEALPMLFVHGLSGSWQNWLENLPFFAGHHRVVAVDLPGFGASPSPAPGGTPGRISIPGYAATLVGLLDELGLDRACVVGNSMGGFAALEMAMSAPERVAALVLVSPAGLDARSFRNDRFLGVLRRAERLVVAGGTMVATHADWVARRARLRRLFMHLAVLHPERLPNALMAEQIRQGNGKPGFVDALDALTDHDIEDRLGQISCPTLVYWGTEDRLVPVRDAARFGELIPGAHVVVLDETGHMAMLERPSHFNPGVAEFLAGIGGGSGIGPSLLAKAGVRARPRVRPA</sequence>
<dbReference type="GO" id="GO:0016787">
    <property type="term" value="F:hydrolase activity"/>
    <property type="evidence" value="ECO:0007669"/>
    <property type="project" value="UniProtKB-KW"/>
</dbReference>
<dbReference type="PRINTS" id="PR00412">
    <property type="entry name" value="EPOXHYDRLASE"/>
</dbReference>
<dbReference type="PANTHER" id="PTHR43798:SF33">
    <property type="entry name" value="HYDROLASE, PUTATIVE (AFU_ORTHOLOGUE AFUA_2G14860)-RELATED"/>
    <property type="match status" value="1"/>
</dbReference>
<protein>
    <submittedName>
        <fullName evidence="2">Alpha/beta fold hydrolase</fullName>
    </submittedName>
</protein>
<dbReference type="SUPFAM" id="SSF53474">
    <property type="entry name" value="alpha/beta-Hydrolases"/>
    <property type="match status" value="1"/>
</dbReference>
<dbReference type="RefSeq" id="WP_254569809.1">
    <property type="nucleotide sequence ID" value="NZ_CP098502.1"/>
</dbReference>
<keyword evidence="3" id="KW-1185">Reference proteome</keyword>
<dbReference type="Pfam" id="PF00561">
    <property type="entry name" value="Abhydrolase_1"/>
    <property type="match status" value="1"/>
</dbReference>
<feature type="domain" description="AB hydrolase-1" evidence="1">
    <location>
        <begin position="69"/>
        <end position="314"/>
    </location>
</feature>
<organism evidence="2 3">
    <name type="scientific">Paraconexibacter antarcticus</name>
    <dbReference type="NCBI Taxonomy" id="2949664"/>
    <lineage>
        <taxon>Bacteria</taxon>
        <taxon>Bacillati</taxon>
        <taxon>Actinomycetota</taxon>
        <taxon>Thermoleophilia</taxon>
        <taxon>Solirubrobacterales</taxon>
        <taxon>Paraconexibacteraceae</taxon>
        <taxon>Paraconexibacter</taxon>
    </lineage>
</organism>
<evidence type="ECO:0000259" key="1">
    <source>
        <dbReference type="Pfam" id="PF00561"/>
    </source>
</evidence>
<reference evidence="2 3" key="1">
    <citation type="submission" date="2022-06" db="EMBL/GenBank/DDBJ databases">
        <title>Paraconexibacter antarcticus.</title>
        <authorList>
            <person name="Kim C.S."/>
        </authorList>
    </citation>
    <scope>NUCLEOTIDE SEQUENCE [LARGE SCALE GENOMIC DNA]</scope>
    <source>
        <strain evidence="2 3">02-257</strain>
    </source>
</reference>
<dbReference type="InterPro" id="IPR000639">
    <property type="entry name" value="Epox_hydrolase-like"/>
</dbReference>
<name>A0ABY5DQU7_9ACTN</name>
<dbReference type="PANTHER" id="PTHR43798">
    <property type="entry name" value="MONOACYLGLYCEROL LIPASE"/>
    <property type="match status" value="1"/>
</dbReference>
<gene>
    <name evidence="2" type="ORF">NBH00_17120</name>
</gene>
<keyword evidence="2" id="KW-0378">Hydrolase</keyword>
<dbReference type="Gene3D" id="3.40.50.1820">
    <property type="entry name" value="alpha/beta hydrolase"/>
    <property type="match status" value="1"/>
</dbReference>
<proteinExistence type="predicted"/>
<dbReference type="InterPro" id="IPR000073">
    <property type="entry name" value="AB_hydrolase_1"/>
</dbReference>
<dbReference type="InterPro" id="IPR029058">
    <property type="entry name" value="AB_hydrolase_fold"/>
</dbReference>
<dbReference type="EMBL" id="CP098502">
    <property type="protein sequence ID" value="UTI63075.1"/>
    <property type="molecule type" value="Genomic_DNA"/>
</dbReference>
<dbReference type="PRINTS" id="PR00111">
    <property type="entry name" value="ABHYDROLASE"/>
</dbReference>
<dbReference type="InterPro" id="IPR050266">
    <property type="entry name" value="AB_hydrolase_sf"/>
</dbReference>
<accession>A0ABY5DQU7</accession>
<evidence type="ECO:0000313" key="2">
    <source>
        <dbReference type="EMBL" id="UTI63075.1"/>
    </source>
</evidence>
<evidence type="ECO:0000313" key="3">
    <source>
        <dbReference type="Proteomes" id="UP001056035"/>
    </source>
</evidence>